<evidence type="ECO:0008006" key="4">
    <source>
        <dbReference type="Google" id="ProtNLM"/>
    </source>
</evidence>
<dbReference type="InterPro" id="IPR035986">
    <property type="entry name" value="PKD_dom_sf"/>
</dbReference>
<feature type="transmembrane region" description="Helical" evidence="1">
    <location>
        <begin position="1319"/>
        <end position="1338"/>
    </location>
</feature>
<gene>
    <name evidence="2" type="ORF">G7067_09070</name>
</gene>
<dbReference type="EMBL" id="CP049934">
    <property type="protein sequence ID" value="QIM16528.1"/>
    <property type="molecule type" value="Genomic_DNA"/>
</dbReference>
<sequence length="1346" mass="137574">MDPHGCVTWDSDYLSVVGRPNMVTRENSNETAFYQGNGTVREADRYIVEYSAASYADDAARRGADCGIAGDGASGWVSDLSDLPGGPESATSLRFKSVAIPLAPGRAMGLQVPLKRTTNAASLALPVDAPLPWFWQYGTSDTPTVKSAYAPGDEAAKDGGYVQAVPAMVRATTDWSDVSVAPGNVATLTVHPLVIGPVGDGVDTVAKSVDVKVTFSTPCAVPVMASLEATGLDYTYTPGDPGPDGVTCTPDDGAPGSIVFHLGDVTASGGDVGGTFHPTVGGHETLLDLIQFQVMQSVFTPSNSHNVATVVISSPSDASKESWVGALNQAPSAVLTDRTSTTDLIVSGVAAFRGGKTTSTKTPGEVGPDEAFLYTINWGNGSEIPAGPGTFVDLLPYDGDARGTDGLGSAGFKVIDVVAETANPSLMGTVSVEYSNDPSETIAAALALPGNANGDTGINWSTGTPPEDTKAIRVITSDDILPGYSGSATITLKAPELSRGGSLVNDFYGRTAPISGDLTTVRDIYAASTVSLSSNAGLIAGTIYRDTDFDGAVSAGDALWPAGTAIVEAVDTTDGSVVATTSLKSDGSYSFDPIAPGDYDIRLKPSVGAGWTKVTTPTAVAHATIDSGVLLRNVDVLYRENIARTTLLDDNAKVSQNGSVVVDVTANDTLGLPSQVSASKSLDGVRLPASGGAPSYGTVTVTAPEIPNVQSRITYTAASVWPAAFAGQTQYEDTFDYEWVDVLGAVQSAKVTVTVYQRALAANDAVTITSAGGSVNVLENDLGDGITITGTPTAAGDVSATIDGNNLVLASSHVWAEGESSYVTTVGYQITDSQGNTSTASVTVTVVRGPVVTGETSTVIPLDGAASFDPALLDPASIPAGGIVISSDPAAGTARVEADGTITFDADGIDAGTYSFVVQFTDSRNQQVTQTYTVRVQAPPTAQDGSANIGIGQSHTFQANPVTTGSIADARVSVPSSAGSARVTTDGTVIFDSTGATPGSYTFTVEFVDDLGQTGTADYTVVVQDAPVVAGDTHMVIGENQKADFGTVVEVEAEIVSATLTKQPSSGSVILDDAGGVVFDAAGAEPGEYTFEVTYVDENGLTTVVTFTVVVQEAPKAVGGKVTIPLGGHFTFTEQVQTTGRIVDREITTAAAAGTLDLETMDYAAGDAKPGTYTVVVTYTDDVGQQATATFEVTVQAPPTGNGITVTLTSDTDRATFDPIGDSTGTNLQALTDSAFTQPGHGSVRLKNGLLEFVPEPGFFGTTSFTVTVEDDLGQAVVLTYTIHIVNPNGGDGSGDPTGGGRLPETVAGGLAVTGGQGLGMAAAGAVLLAVFGAVLILRRRSQASE</sequence>
<dbReference type="SUPFAM" id="SSF117074">
    <property type="entry name" value="Hypothetical protein PA1324"/>
    <property type="match status" value="1"/>
</dbReference>
<protein>
    <recommendedName>
        <fullName evidence="4">SD-repeat containing protein B domain-containing protein</fullName>
    </recommendedName>
</protein>
<accession>A0A6G8FJL2</accession>
<keyword evidence="1" id="KW-0472">Membrane</keyword>
<evidence type="ECO:0000313" key="3">
    <source>
        <dbReference type="Proteomes" id="UP000501387"/>
    </source>
</evidence>
<dbReference type="GO" id="GO:0005975">
    <property type="term" value="P:carbohydrate metabolic process"/>
    <property type="evidence" value="ECO:0007669"/>
    <property type="project" value="UniProtKB-ARBA"/>
</dbReference>
<keyword evidence="1" id="KW-0812">Transmembrane</keyword>
<dbReference type="Pfam" id="PF17963">
    <property type="entry name" value="Big_9"/>
    <property type="match status" value="3"/>
</dbReference>
<dbReference type="Proteomes" id="UP000501387">
    <property type="component" value="Chromosome"/>
</dbReference>
<evidence type="ECO:0000313" key="2">
    <source>
        <dbReference type="EMBL" id="QIM16528.1"/>
    </source>
</evidence>
<dbReference type="InterPro" id="IPR013783">
    <property type="entry name" value="Ig-like_fold"/>
</dbReference>
<name>A0A6G8FJL2_9MICO</name>
<reference evidence="2 3" key="1">
    <citation type="submission" date="2020-03" db="EMBL/GenBank/DDBJ databases">
        <title>Leucobacter sp. nov., isolated from beetles.</title>
        <authorList>
            <person name="Hyun D.-W."/>
            <person name="Bae J.-W."/>
        </authorList>
    </citation>
    <scope>NUCLEOTIDE SEQUENCE [LARGE SCALE GENOMIC DNA]</scope>
    <source>
        <strain evidence="2 3">HDW9B</strain>
    </source>
</reference>
<dbReference type="Gene3D" id="2.60.40.10">
    <property type="entry name" value="Immunoglobulins"/>
    <property type="match status" value="2"/>
</dbReference>
<proteinExistence type="predicted"/>
<keyword evidence="3" id="KW-1185">Reference proteome</keyword>
<dbReference type="RefSeq" id="WP_166323613.1">
    <property type="nucleotide sequence ID" value="NZ_CP049934.1"/>
</dbReference>
<dbReference type="KEGG" id="lins:G7067_09070"/>
<keyword evidence="1" id="KW-1133">Transmembrane helix</keyword>
<dbReference type="Gene3D" id="2.60.40.3440">
    <property type="match status" value="1"/>
</dbReference>
<organism evidence="2 3">
    <name type="scientific">Leucobacter insecticola</name>
    <dbReference type="NCBI Taxonomy" id="2714934"/>
    <lineage>
        <taxon>Bacteria</taxon>
        <taxon>Bacillati</taxon>
        <taxon>Actinomycetota</taxon>
        <taxon>Actinomycetes</taxon>
        <taxon>Micrococcales</taxon>
        <taxon>Microbacteriaceae</taxon>
        <taxon>Leucobacter</taxon>
    </lineage>
</organism>
<evidence type="ECO:0000256" key="1">
    <source>
        <dbReference type="SAM" id="Phobius"/>
    </source>
</evidence>
<dbReference type="SUPFAM" id="SSF49299">
    <property type="entry name" value="PKD domain"/>
    <property type="match status" value="1"/>
</dbReference>